<dbReference type="InterPro" id="IPR050790">
    <property type="entry name" value="ExbB/TolQ_transport"/>
</dbReference>
<keyword evidence="4 7" id="KW-1133">Transmembrane helix</keyword>
<sequence length="196" mass="22133">MSNLLGESLDMIRHGGLVMWPLLVSSLVMWLMIFYKGLLFFQARREEVSLKQCRQALIEQRYIGAFWQQNILRQFIWLREHQSLDRDHLLQLQQRQSNEVDRFIGTILVLASAAPLMGLLGTVSGMITTFNVISVFGTGNARAMAAGISEALITTQAGLVVAVPGLILGALLYRRAEQMKERMQRFSLRLLQQGGL</sequence>
<reference evidence="9" key="1">
    <citation type="submission" date="2006-05" db="EMBL/GenBank/DDBJ databases">
        <title>Annotation of the draft genome assembly of Desulfuromonas acetoxidans DSM 684.</title>
        <authorList>
            <consortium name="US DOE Joint Genome Institute (JGI-ORNL)"/>
            <person name="Larimer F."/>
            <person name="Land M."/>
            <person name="Hauser L."/>
        </authorList>
    </citation>
    <scope>NUCLEOTIDE SEQUENCE [LARGE SCALE GENOMIC DNA]</scope>
    <source>
        <strain evidence="9">DSM 684</strain>
    </source>
</reference>
<dbReference type="InterPro" id="IPR002898">
    <property type="entry name" value="MotA_ExbB_proton_chnl"/>
</dbReference>
<dbReference type="Pfam" id="PF01618">
    <property type="entry name" value="MotA_ExbB"/>
    <property type="match status" value="1"/>
</dbReference>
<comment type="similarity">
    <text evidence="6">Belongs to the exbB/tolQ family.</text>
</comment>
<dbReference type="PANTHER" id="PTHR30625">
    <property type="entry name" value="PROTEIN TOLQ"/>
    <property type="match status" value="1"/>
</dbReference>
<feature type="domain" description="MotA/TolQ/ExbB proton channel" evidence="8">
    <location>
        <begin position="86"/>
        <end position="184"/>
    </location>
</feature>
<name>Q1K021_DESA6</name>
<evidence type="ECO:0000256" key="2">
    <source>
        <dbReference type="ARBA" id="ARBA00022475"/>
    </source>
</evidence>
<keyword evidence="5 7" id="KW-0472">Membrane</keyword>
<evidence type="ECO:0000313" key="10">
    <source>
        <dbReference type="Proteomes" id="UP000005695"/>
    </source>
</evidence>
<evidence type="ECO:0000256" key="6">
    <source>
        <dbReference type="RuleBase" id="RU004057"/>
    </source>
</evidence>
<protein>
    <submittedName>
        <fullName evidence="9">MotA/TolQ/ExbB proton channel</fullName>
    </submittedName>
</protein>
<accession>Q1K021</accession>
<dbReference type="EMBL" id="AAEW02000008">
    <property type="protein sequence ID" value="EAT15721.1"/>
    <property type="molecule type" value="Genomic_DNA"/>
</dbReference>
<feature type="transmembrane region" description="Helical" evidence="7">
    <location>
        <begin position="103"/>
        <end position="133"/>
    </location>
</feature>
<organism evidence="9 10">
    <name type="scientific">Desulfuromonas acetoxidans (strain DSM 684 / 11070)</name>
    <dbReference type="NCBI Taxonomy" id="281689"/>
    <lineage>
        <taxon>Bacteria</taxon>
        <taxon>Pseudomonadati</taxon>
        <taxon>Thermodesulfobacteriota</taxon>
        <taxon>Desulfuromonadia</taxon>
        <taxon>Desulfuromonadales</taxon>
        <taxon>Desulfuromonadaceae</taxon>
        <taxon>Desulfuromonas</taxon>
    </lineage>
</organism>
<reference evidence="9" key="2">
    <citation type="submission" date="2006-05" db="EMBL/GenBank/DDBJ databases">
        <title>Sequencing of the draft genome and assembly of Desulfuromonas acetoxidans DSM 684.</title>
        <authorList>
            <consortium name="US DOE Joint Genome Institute (JGI-PGF)"/>
            <person name="Copeland A."/>
            <person name="Lucas S."/>
            <person name="Lapidus A."/>
            <person name="Barry K."/>
            <person name="Detter J.C."/>
            <person name="Glavina del Rio T."/>
            <person name="Hammon N."/>
            <person name="Israni S."/>
            <person name="Dalin E."/>
            <person name="Tice H."/>
            <person name="Bruce D."/>
            <person name="Pitluck S."/>
            <person name="Richardson P."/>
        </authorList>
    </citation>
    <scope>NUCLEOTIDE SEQUENCE [LARGE SCALE GENOMIC DNA]</scope>
    <source>
        <strain evidence="9">DSM 684</strain>
    </source>
</reference>
<comment type="caution">
    <text evidence="9">The sequence shown here is derived from an EMBL/GenBank/DDBJ whole genome shotgun (WGS) entry which is preliminary data.</text>
</comment>
<evidence type="ECO:0000256" key="7">
    <source>
        <dbReference type="SAM" id="Phobius"/>
    </source>
</evidence>
<dbReference type="PANTHER" id="PTHR30625:SF11">
    <property type="entry name" value="MOTA_TOLQ_EXBB PROTON CHANNEL DOMAIN-CONTAINING PROTEIN"/>
    <property type="match status" value="1"/>
</dbReference>
<keyword evidence="3 7" id="KW-0812">Transmembrane</keyword>
<dbReference type="Proteomes" id="UP000005695">
    <property type="component" value="Unassembled WGS sequence"/>
</dbReference>
<dbReference type="AlphaFoldDB" id="Q1K021"/>
<evidence type="ECO:0000256" key="1">
    <source>
        <dbReference type="ARBA" id="ARBA00004651"/>
    </source>
</evidence>
<feature type="transmembrane region" description="Helical" evidence="7">
    <location>
        <begin position="20"/>
        <end position="41"/>
    </location>
</feature>
<evidence type="ECO:0000313" key="9">
    <source>
        <dbReference type="EMBL" id="EAT15721.1"/>
    </source>
</evidence>
<comment type="subcellular location">
    <subcellularLocation>
        <location evidence="1">Cell membrane</location>
        <topology evidence="1">Multi-pass membrane protein</topology>
    </subcellularLocation>
    <subcellularLocation>
        <location evidence="6">Membrane</location>
        <topology evidence="6">Multi-pass membrane protein</topology>
    </subcellularLocation>
</comment>
<proteinExistence type="inferred from homology"/>
<feature type="transmembrane region" description="Helical" evidence="7">
    <location>
        <begin position="153"/>
        <end position="173"/>
    </location>
</feature>
<keyword evidence="10" id="KW-1185">Reference proteome</keyword>
<keyword evidence="6" id="KW-0653">Protein transport</keyword>
<evidence type="ECO:0000259" key="8">
    <source>
        <dbReference type="Pfam" id="PF01618"/>
    </source>
</evidence>
<dbReference type="RefSeq" id="WP_006000110.1">
    <property type="nucleotide sequence ID" value="NZ_AAEW02000008.1"/>
</dbReference>
<dbReference type="GO" id="GO:0005886">
    <property type="term" value="C:plasma membrane"/>
    <property type="evidence" value="ECO:0007669"/>
    <property type="project" value="UniProtKB-SubCell"/>
</dbReference>
<gene>
    <name evidence="9" type="ORF">Dace_2421</name>
</gene>
<evidence type="ECO:0000256" key="5">
    <source>
        <dbReference type="ARBA" id="ARBA00023136"/>
    </source>
</evidence>
<dbReference type="GO" id="GO:0017038">
    <property type="term" value="P:protein import"/>
    <property type="evidence" value="ECO:0007669"/>
    <property type="project" value="TreeGrafter"/>
</dbReference>
<evidence type="ECO:0000256" key="3">
    <source>
        <dbReference type="ARBA" id="ARBA00022692"/>
    </source>
</evidence>
<evidence type="ECO:0000256" key="4">
    <source>
        <dbReference type="ARBA" id="ARBA00022989"/>
    </source>
</evidence>
<dbReference type="OrthoDB" id="9809716at2"/>
<keyword evidence="2" id="KW-1003">Cell membrane</keyword>
<keyword evidence="6" id="KW-0813">Transport</keyword>